<reference evidence="6" key="1">
    <citation type="submission" date="2017-02" db="EMBL/GenBank/DDBJ databases">
        <authorList>
            <person name="Dridi B."/>
        </authorList>
    </citation>
    <scope>NUCLEOTIDE SEQUENCE [LARGE SCALE GENOMIC DNA]</scope>
    <source>
        <strain evidence="6">B Co 03.10</strain>
    </source>
</reference>
<evidence type="ECO:0000256" key="1">
    <source>
        <dbReference type="ARBA" id="ARBA00023125"/>
    </source>
</evidence>
<dbReference type="SUPFAM" id="SSF46689">
    <property type="entry name" value="Homeodomain-like"/>
    <property type="match status" value="1"/>
</dbReference>
<keyword evidence="6" id="KW-1185">Reference proteome</keyword>
<dbReference type="PANTHER" id="PTHR30055:SF219">
    <property type="entry name" value="TRANSCRIPTIONAL REGULATORY PROTEIN"/>
    <property type="match status" value="1"/>
</dbReference>
<feature type="region of interest" description="Disordered" evidence="3">
    <location>
        <begin position="126"/>
        <end position="150"/>
    </location>
</feature>
<dbReference type="InterPro" id="IPR001647">
    <property type="entry name" value="HTH_TetR"/>
</dbReference>
<evidence type="ECO:0000313" key="5">
    <source>
        <dbReference type="EMBL" id="SLM99300.1"/>
    </source>
</evidence>
<dbReference type="EMBL" id="FWFF01000017">
    <property type="protein sequence ID" value="SLM99300.1"/>
    <property type="molecule type" value="Genomic_DNA"/>
</dbReference>
<dbReference type="PROSITE" id="PS50977">
    <property type="entry name" value="HTH_TETR_2"/>
    <property type="match status" value="1"/>
</dbReference>
<feature type="DNA-binding region" description="H-T-H motif" evidence="2">
    <location>
        <begin position="31"/>
        <end position="50"/>
    </location>
</feature>
<keyword evidence="5" id="KW-0371">Homeobox</keyword>
<feature type="compositionally biased region" description="Basic and acidic residues" evidence="3">
    <location>
        <begin position="128"/>
        <end position="150"/>
    </location>
</feature>
<name>A0A1X6XJJ3_9MICO</name>
<dbReference type="AlphaFoldDB" id="A0A1X6XJJ3"/>
<sequence>MTASEESNGSRERIIAAATQLFSQRGYQATSTRAIGDAAGLNIGTVAYHVGGKPDLYREVMRRAHAAQGAAVMAALGDVMEAEPTAESTVAALHHFVDAYLDFCLSHPEVPALWMRRWLDDGEGLDEGADRDGREDPAGEDASRGERGSDVDEIVKDFAGPLVARVAEGVGGALDRAGIGARVDLEMLAYSIVWSTHSFSRAGFVDSSGARRVASSPAMTDRFRAHLHQLVDGVVLRSAD</sequence>
<dbReference type="PRINTS" id="PR00455">
    <property type="entry name" value="HTHTETR"/>
</dbReference>
<dbReference type="InterPro" id="IPR050109">
    <property type="entry name" value="HTH-type_TetR-like_transc_reg"/>
</dbReference>
<feature type="domain" description="HTH tetR-type" evidence="4">
    <location>
        <begin position="8"/>
        <end position="68"/>
    </location>
</feature>
<dbReference type="Pfam" id="PF00440">
    <property type="entry name" value="TetR_N"/>
    <property type="match status" value="1"/>
</dbReference>
<protein>
    <submittedName>
        <fullName evidence="5">Homeodomain-like</fullName>
    </submittedName>
</protein>
<evidence type="ECO:0000259" key="4">
    <source>
        <dbReference type="PROSITE" id="PS50977"/>
    </source>
</evidence>
<evidence type="ECO:0000256" key="2">
    <source>
        <dbReference type="PROSITE-ProRule" id="PRU00335"/>
    </source>
</evidence>
<dbReference type="Proteomes" id="UP000196581">
    <property type="component" value="Unassembled WGS sequence"/>
</dbReference>
<accession>A0A1X6XJJ3</accession>
<evidence type="ECO:0000313" key="6">
    <source>
        <dbReference type="Proteomes" id="UP000196581"/>
    </source>
</evidence>
<dbReference type="InterPro" id="IPR009057">
    <property type="entry name" value="Homeodomain-like_sf"/>
</dbReference>
<dbReference type="GO" id="GO:0000976">
    <property type="term" value="F:transcription cis-regulatory region binding"/>
    <property type="evidence" value="ECO:0007669"/>
    <property type="project" value="TreeGrafter"/>
</dbReference>
<keyword evidence="1 2" id="KW-0238">DNA-binding</keyword>
<organism evidence="5 6">
    <name type="scientific">Brevibacterium yomogidense</name>
    <dbReference type="NCBI Taxonomy" id="946573"/>
    <lineage>
        <taxon>Bacteria</taxon>
        <taxon>Bacillati</taxon>
        <taxon>Actinomycetota</taxon>
        <taxon>Actinomycetes</taxon>
        <taxon>Micrococcales</taxon>
        <taxon>Brevibacteriaceae</taxon>
        <taxon>Brevibacterium</taxon>
    </lineage>
</organism>
<dbReference type="RefSeq" id="WP_087008013.1">
    <property type="nucleotide sequence ID" value="NZ_FWFF01000017.1"/>
</dbReference>
<evidence type="ECO:0000256" key="3">
    <source>
        <dbReference type="SAM" id="MobiDB-lite"/>
    </source>
</evidence>
<dbReference type="PANTHER" id="PTHR30055">
    <property type="entry name" value="HTH-TYPE TRANSCRIPTIONAL REGULATOR RUTR"/>
    <property type="match status" value="1"/>
</dbReference>
<dbReference type="Gene3D" id="1.10.357.10">
    <property type="entry name" value="Tetracycline Repressor, domain 2"/>
    <property type="match status" value="1"/>
</dbReference>
<gene>
    <name evidence="5" type="ORF">FM105_10765</name>
</gene>
<proteinExistence type="predicted"/>
<dbReference type="GO" id="GO:0003700">
    <property type="term" value="F:DNA-binding transcription factor activity"/>
    <property type="evidence" value="ECO:0007669"/>
    <property type="project" value="TreeGrafter"/>
</dbReference>